<keyword evidence="2" id="KW-0808">Transferase</keyword>
<reference evidence="3" key="1">
    <citation type="journal article" date="2019" name="Int. J. Syst. Evol. Microbiol.">
        <title>The Global Catalogue of Microorganisms (GCM) 10K type strain sequencing project: providing services to taxonomists for standard genome sequencing and annotation.</title>
        <authorList>
            <consortium name="The Broad Institute Genomics Platform"/>
            <consortium name="The Broad Institute Genome Sequencing Center for Infectious Disease"/>
            <person name="Wu L."/>
            <person name="Ma J."/>
        </authorList>
    </citation>
    <scope>NUCLEOTIDE SEQUENCE [LARGE SCALE GENOMIC DNA]</scope>
    <source>
        <strain evidence="3">CGMCC 4.7177</strain>
    </source>
</reference>
<dbReference type="GO" id="GO:0016746">
    <property type="term" value="F:acyltransferase activity"/>
    <property type="evidence" value="ECO:0007669"/>
    <property type="project" value="UniProtKB-KW"/>
</dbReference>
<dbReference type="EMBL" id="JBHUGI010000035">
    <property type="protein sequence ID" value="MFD1929578.1"/>
    <property type="molecule type" value="Genomic_DNA"/>
</dbReference>
<dbReference type="SUPFAM" id="SSF55729">
    <property type="entry name" value="Acyl-CoA N-acyltransferases (Nat)"/>
    <property type="match status" value="1"/>
</dbReference>
<dbReference type="InterPro" id="IPR000182">
    <property type="entry name" value="GNAT_dom"/>
</dbReference>
<dbReference type="Proteomes" id="UP001597218">
    <property type="component" value="Unassembled WGS sequence"/>
</dbReference>
<organism evidence="2 3">
    <name type="scientific">Sporosarcina siberiensis</name>
    <dbReference type="NCBI Taxonomy" id="1365606"/>
    <lineage>
        <taxon>Bacteria</taxon>
        <taxon>Bacillati</taxon>
        <taxon>Bacillota</taxon>
        <taxon>Bacilli</taxon>
        <taxon>Bacillales</taxon>
        <taxon>Caryophanaceae</taxon>
        <taxon>Sporosarcina</taxon>
    </lineage>
</organism>
<dbReference type="RefSeq" id="WP_381539840.1">
    <property type="nucleotide sequence ID" value="NZ_JBHUGI010000035.1"/>
</dbReference>
<dbReference type="PANTHER" id="PTHR43415:SF3">
    <property type="entry name" value="GNAT-FAMILY ACETYLTRANSFERASE"/>
    <property type="match status" value="1"/>
</dbReference>
<gene>
    <name evidence="2" type="ORF">ACFSFY_16165</name>
</gene>
<sequence length="178" mass="20800">MKLKKNFKTDFSDLIRIRPITIEDFGFVLKWSTNDRFCLANDWDINRNEQELYKWWLHCVSNLSEDFIRMGIEIENKLIGYVDLAYIQDNSAELGIAVGESALWGKGIGFNSSIRMIDYASAHFGITVFKAETHETNIRARRMLERIGFKEVSRIGSEEYLDIETKLIQYKLALMEKD</sequence>
<dbReference type="PANTHER" id="PTHR43415">
    <property type="entry name" value="SPERMIDINE N(1)-ACETYLTRANSFERASE"/>
    <property type="match status" value="1"/>
</dbReference>
<evidence type="ECO:0000313" key="3">
    <source>
        <dbReference type="Proteomes" id="UP001597218"/>
    </source>
</evidence>
<name>A0ABW4SJ56_9BACL</name>
<dbReference type="Pfam" id="PF13302">
    <property type="entry name" value="Acetyltransf_3"/>
    <property type="match status" value="1"/>
</dbReference>
<dbReference type="InterPro" id="IPR016181">
    <property type="entry name" value="Acyl_CoA_acyltransferase"/>
</dbReference>
<protein>
    <submittedName>
        <fullName evidence="2">GNAT family N-acetyltransferase</fullName>
        <ecNumber evidence="2">2.3.-.-</ecNumber>
    </submittedName>
</protein>
<proteinExistence type="predicted"/>
<dbReference type="Gene3D" id="3.40.630.30">
    <property type="match status" value="1"/>
</dbReference>
<feature type="domain" description="N-acetyltransferase" evidence="1">
    <location>
        <begin position="15"/>
        <end position="178"/>
    </location>
</feature>
<dbReference type="PROSITE" id="PS51186">
    <property type="entry name" value="GNAT"/>
    <property type="match status" value="1"/>
</dbReference>
<accession>A0ABW4SJ56</accession>
<dbReference type="EC" id="2.3.-.-" evidence="2"/>
<keyword evidence="3" id="KW-1185">Reference proteome</keyword>
<keyword evidence="2" id="KW-0012">Acyltransferase</keyword>
<evidence type="ECO:0000259" key="1">
    <source>
        <dbReference type="PROSITE" id="PS51186"/>
    </source>
</evidence>
<comment type="caution">
    <text evidence="2">The sequence shown here is derived from an EMBL/GenBank/DDBJ whole genome shotgun (WGS) entry which is preliminary data.</text>
</comment>
<evidence type="ECO:0000313" key="2">
    <source>
        <dbReference type="EMBL" id="MFD1929578.1"/>
    </source>
</evidence>